<name>A0ABN2Q649_9PSEU</name>
<dbReference type="Proteomes" id="UP001501116">
    <property type="component" value="Unassembled WGS sequence"/>
</dbReference>
<dbReference type="EMBL" id="BAAANN010000003">
    <property type="protein sequence ID" value="GAA1944998.1"/>
    <property type="molecule type" value="Genomic_DNA"/>
</dbReference>
<evidence type="ECO:0000313" key="2">
    <source>
        <dbReference type="Proteomes" id="UP001501116"/>
    </source>
</evidence>
<evidence type="ECO:0008006" key="3">
    <source>
        <dbReference type="Google" id="ProtNLM"/>
    </source>
</evidence>
<keyword evidence="2" id="KW-1185">Reference proteome</keyword>
<comment type="caution">
    <text evidence="1">The sequence shown here is derived from an EMBL/GenBank/DDBJ whole genome shotgun (WGS) entry which is preliminary data.</text>
</comment>
<sequence>MTPSGEMTEDPRDDPNWELVRAAAGAPVPTPPGLIARVLHSVHGLRGRVFGASVEFPSERGTLRVSERVLVLLARRLAAGIGQEIGGVHISAVALDGDGLQVLLTVRYGVAAGEASALLRARLHAALTDQLGGTAPVVTVHIVDVHPD</sequence>
<protein>
    <recommendedName>
        <fullName evidence="3">Asp23/Gls24 family envelope stress response protein</fullName>
    </recommendedName>
</protein>
<proteinExistence type="predicted"/>
<gene>
    <name evidence="1" type="ORF">GCM10009754_10960</name>
</gene>
<reference evidence="1 2" key="1">
    <citation type="journal article" date="2019" name="Int. J. Syst. Evol. Microbiol.">
        <title>The Global Catalogue of Microorganisms (GCM) 10K type strain sequencing project: providing services to taxonomists for standard genome sequencing and annotation.</title>
        <authorList>
            <consortium name="The Broad Institute Genomics Platform"/>
            <consortium name="The Broad Institute Genome Sequencing Center for Infectious Disease"/>
            <person name="Wu L."/>
            <person name="Ma J."/>
        </authorList>
    </citation>
    <scope>NUCLEOTIDE SEQUENCE [LARGE SCALE GENOMIC DNA]</scope>
    <source>
        <strain evidence="1 2">JCM 14545</strain>
    </source>
</reference>
<evidence type="ECO:0000313" key="1">
    <source>
        <dbReference type="EMBL" id="GAA1944998.1"/>
    </source>
</evidence>
<dbReference type="RefSeq" id="WP_344414076.1">
    <property type="nucleotide sequence ID" value="NZ_BAAANN010000003.1"/>
</dbReference>
<organism evidence="1 2">
    <name type="scientific">Amycolatopsis minnesotensis</name>
    <dbReference type="NCBI Taxonomy" id="337894"/>
    <lineage>
        <taxon>Bacteria</taxon>
        <taxon>Bacillati</taxon>
        <taxon>Actinomycetota</taxon>
        <taxon>Actinomycetes</taxon>
        <taxon>Pseudonocardiales</taxon>
        <taxon>Pseudonocardiaceae</taxon>
        <taxon>Amycolatopsis</taxon>
    </lineage>
</organism>
<accession>A0ABN2Q649</accession>